<dbReference type="Pfam" id="PF01479">
    <property type="entry name" value="S4"/>
    <property type="match status" value="1"/>
</dbReference>
<evidence type="ECO:0000256" key="5">
    <source>
        <dbReference type="ARBA" id="ARBA00022884"/>
    </source>
</evidence>
<dbReference type="SUPFAM" id="SSF55174">
    <property type="entry name" value="Alpha-L RNA-binding motif"/>
    <property type="match status" value="1"/>
</dbReference>
<dbReference type="SMART" id="SM01390">
    <property type="entry name" value="Ribosomal_S4"/>
    <property type="match status" value="1"/>
</dbReference>
<comment type="function">
    <text evidence="1 10">With S5 and S12 plays an important role in translational accuracy.</text>
</comment>
<dbReference type="STRING" id="1122184.SAMN02745176_01334"/>
<feature type="domain" description="Small ribosomal subunit protein uS4 N-terminal" evidence="13">
    <location>
        <begin position="3"/>
        <end position="97"/>
    </location>
</feature>
<keyword evidence="7 10" id="KW-0687">Ribonucleoprotein</keyword>
<evidence type="ECO:0000259" key="13">
    <source>
        <dbReference type="SMART" id="SM01390"/>
    </source>
</evidence>
<feature type="domain" description="RNA-binding S4" evidence="12">
    <location>
        <begin position="98"/>
        <end position="163"/>
    </location>
</feature>
<dbReference type="InterPro" id="IPR001912">
    <property type="entry name" value="Ribosomal_uS4_N"/>
</dbReference>
<dbReference type="PROSITE" id="PS00632">
    <property type="entry name" value="RIBOSOMAL_S4"/>
    <property type="match status" value="1"/>
</dbReference>
<dbReference type="FunFam" id="3.10.290.10:FF:000001">
    <property type="entry name" value="30S ribosomal protein S4"/>
    <property type="match status" value="1"/>
</dbReference>
<evidence type="ECO:0000256" key="10">
    <source>
        <dbReference type="HAMAP-Rule" id="MF_01306"/>
    </source>
</evidence>
<dbReference type="InterPro" id="IPR002942">
    <property type="entry name" value="S4_RNA-bd"/>
</dbReference>
<evidence type="ECO:0000256" key="3">
    <source>
        <dbReference type="ARBA" id="ARBA00007465"/>
    </source>
</evidence>
<protein>
    <recommendedName>
        <fullName evidence="9 10">Small ribosomal subunit protein uS4</fullName>
    </recommendedName>
</protein>
<comment type="subunit">
    <text evidence="8 10">Part of the 30S ribosomal subunit. Contacts protein S5. The interaction surface between S4 and S5 is involved in control of translational fidelity.</text>
</comment>
<dbReference type="InterPro" id="IPR018079">
    <property type="entry name" value="Ribosomal_uS4_CS"/>
</dbReference>
<dbReference type="CDD" id="cd00165">
    <property type="entry name" value="S4"/>
    <property type="match status" value="1"/>
</dbReference>
<organism evidence="14 15">
    <name type="scientific">Lutispora thermophila DSM 19022</name>
    <dbReference type="NCBI Taxonomy" id="1122184"/>
    <lineage>
        <taxon>Bacteria</taxon>
        <taxon>Bacillati</taxon>
        <taxon>Bacillota</taxon>
        <taxon>Clostridia</taxon>
        <taxon>Lutisporales</taxon>
        <taxon>Lutisporaceae</taxon>
        <taxon>Lutispora</taxon>
    </lineage>
</organism>
<dbReference type="PROSITE" id="PS50889">
    <property type="entry name" value="S4"/>
    <property type="match status" value="1"/>
</dbReference>
<dbReference type="SMART" id="SM00363">
    <property type="entry name" value="S4"/>
    <property type="match status" value="1"/>
</dbReference>
<proteinExistence type="inferred from homology"/>
<keyword evidence="15" id="KW-1185">Reference proteome</keyword>
<evidence type="ECO:0000256" key="7">
    <source>
        <dbReference type="ARBA" id="ARBA00023274"/>
    </source>
</evidence>
<evidence type="ECO:0000256" key="6">
    <source>
        <dbReference type="ARBA" id="ARBA00022980"/>
    </source>
</evidence>
<dbReference type="PANTHER" id="PTHR11831:SF4">
    <property type="entry name" value="SMALL RIBOSOMAL SUBUNIT PROTEIN US4M"/>
    <property type="match status" value="1"/>
</dbReference>
<keyword evidence="4 10" id="KW-0699">rRNA-binding</keyword>
<evidence type="ECO:0000256" key="8">
    <source>
        <dbReference type="ARBA" id="ARBA00025813"/>
    </source>
</evidence>
<keyword evidence="6 10" id="KW-0689">Ribosomal protein</keyword>
<dbReference type="Proteomes" id="UP000184442">
    <property type="component" value="Unassembled WGS sequence"/>
</dbReference>
<evidence type="ECO:0000256" key="9">
    <source>
        <dbReference type="ARBA" id="ARBA00035254"/>
    </source>
</evidence>
<gene>
    <name evidence="10" type="primary">rpsD</name>
    <name evidence="14" type="ORF">SAMN02745176_01334</name>
</gene>
<dbReference type="FunFam" id="1.10.1050.10:FF:000001">
    <property type="entry name" value="30S ribosomal protein S4"/>
    <property type="match status" value="1"/>
</dbReference>
<evidence type="ECO:0000313" key="15">
    <source>
        <dbReference type="Proteomes" id="UP000184442"/>
    </source>
</evidence>
<dbReference type="EMBL" id="FQZS01000007">
    <property type="protein sequence ID" value="SHI77576.1"/>
    <property type="molecule type" value="Genomic_DNA"/>
</dbReference>
<dbReference type="PANTHER" id="PTHR11831">
    <property type="entry name" value="30S 40S RIBOSOMAL PROTEIN"/>
    <property type="match status" value="1"/>
</dbReference>
<dbReference type="GO" id="GO:0006412">
    <property type="term" value="P:translation"/>
    <property type="evidence" value="ECO:0007669"/>
    <property type="project" value="UniProtKB-UniRule"/>
</dbReference>
<dbReference type="Gene3D" id="1.10.1050.10">
    <property type="entry name" value="Ribosomal Protein S4 Delta 41, Chain A, domain 1"/>
    <property type="match status" value="1"/>
</dbReference>
<dbReference type="NCBIfam" id="TIGR01017">
    <property type="entry name" value="rpsD_bact"/>
    <property type="match status" value="1"/>
</dbReference>
<dbReference type="OrthoDB" id="9803672at2"/>
<dbReference type="AlphaFoldDB" id="A0A1M6DWF9"/>
<evidence type="ECO:0000256" key="11">
    <source>
        <dbReference type="RuleBase" id="RU003699"/>
    </source>
</evidence>
<dbReference type="Gene3D" id="3.10.290.10">
    <property type="entry name" value="RNA-binding S4 domain"/>
    <property type="match status" value="1"/>
</dbReference>
<dbReference type="InterPro" id="IPR022801">
    <property type="entry name" value="Ribosomal_uS4"/>
</dbReference>
<accession>A0A1M6DWF9</accession>
<comment type="similarity">
    <text evidence="3 10 11">Belongs to the universal ribosomal protein uS4 family.</text>
</comment>
<reference evidence="14 15" key="1">
    <citation type="submission" date="2016-11" db="EMBL/GenBank/DDBJ databases">
        <authorList>
            <person name="Jaros S."/>
            <person name="Januszkiewicz K."/>
            <person name="Wedrychowicz H."/>
        </authorList>
    </citation>
    <scope>NUCLEOTIDE SEQUENCE [LARGE SCALE GENOMIC DNA]</scope>
    <source>
        <strain evidence="14 15">DSM 19022</strain>
    </source>
</reference>
<dbReference type="HAMAP" id="MF_01306_B">
    <property type="entry name" value="Ribosomal_uS4_B"/>
    <property type="match status" value="1"/>
</dbReference>
<dbReference type="InterPro" id="IPR036986">
    <property type="entry name" value="S4_RNA-bd_sf"/>
</dbReference>
<dbReference type="GO" id="GO:0003735">
    <property type="term" value="F:structural constituent of ribosome"/>
    <property type="evidence" value="ECO:0007669"/>
    <property type="project" value="InterPro"/>
</dbReference>
<dbReference type="InterPro" id="IPR005709">
    <property type="entry name" value="Ribosomal_uS4_bac-type"/>
</dbReference>
<dbReference type="GO" id="GO:0019843">
    <property type="term" value="F:rRNA binding"/>
    <property type="evidence" value="ECO:0007669"/>
    <property type="project" value="UniProtKB-UniRule"/>
</dbReference>
<evidence type="ECO:0000256" key="4">
    <source>
        <dbReference type="ARBA" id="ARBA00022730"/>
    </source>
</evidence>
<sequence>MARYTGPACRQCRREGMKLYLKGDRCYTDKCAIARRNYAPGQHGQNKKKLSNYGVQLREKQKVRRIYGILENQFKLYFEKAERMKGVTGENLLTLLERRLDNVVYRMGFGDSRNEARQLVRHGHFTVNGKKVNIPSYQVDVNDLIAVKENSKGTEKFKALAEAAAAKTAPQWLSVNAEMMEARVISLPTREDIDLPIEEHLIVELYSK</sequence>
<dbReference type="NCBIfam" id="NF003717">
    <property type="entry name" value="PRK05327.1"/>
    <property type="match status" value="1"/>
</dbReference>
<dbReference type="GO" id="GO:0015935">
    <property type="term" value="C:small ribosomal subunit"/>
    <property type="evidence" value="ECO:0007669"/>
    <property type="project" value="InterPro"/>
</dbReference>
<dbReference type="Pfam" id="PF00163">
    <property type="entry name" value="Ribosomal_S4"/>
    <property type="match status" value="1"/>
</dbReference>
<dbReference type="RefSeq" id="WP_073025444.1">
    <property type="nucleotide sequence ID" value="NZ_FQZS01000007.1"/>
</dbReference>
<evidence type="ECO:0000256" key="1">
    <source>
        <dbReference type="ARBA" id="ARBA00003004"/>
    </source>
</evidence>
<comment type="function">
    <text evidence="2 10">One of the primary rRNA binding proteins, it binds directly to 16S rRNA where it nucleates assembly of the body of the 30S subunit.</text>
</comment>
<keyword evidence="5 10" id="KW-0694">RNA-binding</keyword>
<name>A0A1M6DWF9_9FIRM</name>
<dbReference type="GO" id="GO:0042274">
    <property type="term" value="P:ribosomal small subunit biogenesis"/>
    <property type="evidence" value="ECO:0007669"/>
    <property type="project" value="TreeGrafter"/>
</dbReference>
<evidence type="ECO:0000313" key="14">
    <source>
        <dbReference type="EMBL" id="SHI77576.1"/>
    </source>
</evidence>
<evidence type="ECO:0000256" key="2">
    <source>
        <dbReference type="ARBA" id="ARBA00003866"/>
    </source>
</evidence>
<evidence type="ECO:0000259" key="12">
    <source>
        <dbReference type="SMART" id="SM00363"/>
    </source>
</evidence>